<organism evidence="2 3">
    <name type="scientific">Oedothorax gibbosus</name>
    <dbReference type="NCBI Taxonomy" id="931172"/>
    <lineage>
        <taxon>Eukaryota</taxon>
        <taxon>Metazoa</taxon>
        <taxon>Ecdysozoa</taxon>
        <taxon>Arthropoda</taxon>
        <taxon>Chelicerata</taxon>
        <taxon>Arachnida</taxon>
        <taxon>Araneae</taxon>
        <taxon>Araneomorphae</taxon>
        <taxon>Entelegynae</taxon>
        <taxon>Araneoidea</taxon>
        <taxon>Linyphiidae</taxon>
        <taxon>Erigoninae</taxon>
        <taxon>Oedothorax</taxon>
    </lineage>
</organism>
<keyword evidence="3" id="KW-1185">Reference proteome</keyword>
<name>A0AAV6U958_9ARAC</name>
<dbReference type="Proteomes" id="UP000827092">
    <property type="component" value="Unassembled WGS sequence"/>
</dbReference>
<dbReference type="AlphaFoldDB" id="A0AAV6U958"/>
<reference evidence="2 3" key="1">
    <citation type="journal article" date="2022" name="Nat. Ecol. Evol.">
        <title>A masculinizing supergene underlies an exaggerated male reproductive morph in a spider.</title>
        <authorList>
            <person name="Hendrickx F."/>
            <person name="De Corte Z."/>
            <person name="Sonet G."/>
            <person name="Van Belleghem S.M."/>
            <person name="Kostlbacher S."/>
            <person name="Vangestel C."/>
        </authorList>
    </citation>
    <scope>NUCLEOTIDE SEQUENCE [LARGE SCALE GENOMIC DNA]</scope>
    <source>
        <strain evidence="2">W744_W776</strain>
    </source>
</reference>
<evidence type="ECO:0000313" key="2">
    <source>
        <dbReference type="EMBL" id="KAG8180840.1"/>
    </source>
</evidence>
<feature type="chain" id="PRO_5043338904" description="Secreted protein" evidence="1">
    <location>
        <begin position="29"/>
        <end position="96"/>
    </location>
</feature>
<accession>A0AAV6U958</accession>
<evidence type="ECO:0000256" key="1">
    <source>
        <dbReference type="SAM" id="SignalP"/>
    </source>
</evidence>
<sequence>MCHIIQGMHQILHAFLVLSPLLRHLMYSVRFFIGCDKAVSCFTSVKINFLSPKRFNLLPVHAPPQGGGGLQEGVPAQEGILQRKWIRQDGPEPVQR</sequence>
<comment type="caution">
    <text evidence="2">The sequence shown here is derived from an EMBL/GenBank/DDBJ whole genome shotgun (WGS) entry which is preliminary data.</text>
</comment>
<feature type="signal peptide" evidence="1">
    <location>
        <begin position="1"/>
        <end position="28"/>
    </location>
</feature>
<dbReference type="EMBL" id="JAFNEN010000547">
    <property type="protein sequence ID" value="KAG8180840.1"/>
    <property type="molecule type" value="Genomic_DNA"/>
</dbReference>
<evidence type="ECO:0000313" key="3">
    <source>
        <dbReference type="Proteomes" id="UP000827092"/>
    </source>
</evidence>
<gene>
    <name evidence="2" type="ORF">JTE90_005926</name>
</gene>
<protein>
    <recommendedName>
        <fullName evidence="4">Secreted protein</fullName>
    </recommendedName>
</protein>
<proteinExistence type="predicted"/>
<keyword evidence="1" id="KW-0732">Signal</keyword>
<evidence type="ECO:0008006" key="4">
    <source>
        <dbReference type="Google" id="ProtNLM"/>
    </source>
</evidence>